<feature type="domain" description="Protein kinase" evidence="1">
    <location>
        <begin position="46"/>
        <end position="385"/>
    </location>
</feature>
<evidence type="ECO:0000313" key="3">
    <source>
        <dbReference type="Proteomes" id="UP000298390"/>
    </source>
</evidence>
<organism evidence="2 3">
    <name type="scientific">Rhodofomes roseus</name>
    <dbReference type="NCBI Taxonomy" id="34475"/>
    <lineage>
        <taxon>Eukaryota</taxon>
        <taxon>Fungi</taxon>
        <taxon>Dikarya</taxon>
        <taxon>Basidiomycota</taxon>
        <taxon>Agaricomycotina</taxon>
        <taxon>Agaricomycetes</taxon>
        <taxon>Polyporales</taxon>
        <taxon>Rhodofomes</taxon>
    </lineage>
</organism>
<gene>
    <name evidence="2" type="ORF">EVJ58_g5351</name>
</gene>
<dbReference type="GO" id="GO:0004672">
    <property type="term" value="F:protein kinase activity"/>
    <property type="evidence" value="ECO:0007669"/>
    <property type="project" value="InterPro"/>
</dbReference>
<evidence type="ECO:0000259" key="1">
    <source>
        <dbReference type="PROSITE" id="PS50011"/>
    </source>
</evidence>
<dbReference type="Proteomes" id="UP000298390">
    <property type="component" value="Unassembled WGS sequence"/>
</dbReference>
<name>A0A4Y9YD28_9APHY</name>
<dbReference type="PROSITE" id="PS50011">
    <property type="entry name" value="PROTEIN_KINASE_DOM"/>
    <property type="match status" value="1"/>
</dbReference>
<dbReference type="AlphaFoldDB" id="A0A4Y9YD28"/>
<sequence>MTAELATADPKATSAQRKHGLMEDEIYWRDLQPWLEEHGYMLRPRYRPGWKPYEDRPGEPFTYREDSHWLLVPVIIDATRFSDGSLVIMKKVTVDSHPFELEVGQFLSSDEITSDPRNHCVRIMDVLSDPSEPNVSIVVLPYLRAFNDPEFLTFREALACLKQLIEGLRVMHENHVAHRDISSMNVMMDAAAMYPDMWHPQVPNLKYDYLGEAKHYSRTERPPKYYYIDFGLSRKYDPNSGPPQELPIFGGDKSVPEFQGDGYDRPANPFFTDIYYLGNLMRTQFVNQYRGFEFMQQLVTDMVQSDPEKRPTIAKVETQFDKSFRQLSIWKLRLRLVQRNEIALKRAIYAIAHIFRTAKYAVKRLPPFRPRRHDLRASVVSHDTFYIVVVLFRLSMSIGGYCRIL</sequence>
<dbReference type="EMBL" id="SEKV01000271">
    <property type="protein sequence ID" value="TFY60102.1"/>
    <property type="molecule type" value="Genomic_DNA"/>
</dbReference>
<dbReference type="PANTHER" id="PTHR24347">
    <property type="entry name" value="SERINE/THREONINE-PROTEIN KINASE"/>
    <property type="match status" value="1"/>
</dbReference>
<accession>A0A4Y9YD28</accession>
<dbReference type="SMART" id="SM00220">
    <property type="entry name" value="S_TKc"/>
    <property type="match status" value="1"/>
</dbReference>
<evidence type="ECO:0000313" key="2">
    <source>
        <dbReference type="EMBL" id="TFY60102.1"/>
    </source>
</evidence>
<proteinExistence type="predicted"/>
<comment type="caution">
    <text evidence="2">The sequence shown here is derived from an EMBL/GenBank/DDBJ whole genome shotgun (WGS) entry which is preliminary data.</text>
</comment>
<protein>
    <recommendedName>
        <fullName evidence="1">Protein kinase domain-containing protein</fullName>
    </recommendedName>
</protein>
<dbReference type="GO" id="GO:0005524">
    <property type="term" value="F:ATP binding"/>
    <property type="evidence" value="ECO:0007669"/>
    <property type="project" value="InterPro"/>
</dbReference>
<dbReference type="SUPFAM" id="SSF56112">
    <property type="entry name" value="Protein kinase-like (PK-like)"/>
    <property type="match status" value="1"/>
</dbReference>
<dbReference type="InterPro" id="IPR000719">
    <property type="entry name" value="Prot_kinase_dom"/>
</dbReference>
<dbReference type="Gene3D" id="1.10.510.10">
    <property type="entry name" value="Transferase(Phosphotransferase) domain 1"/>
    <property type="match status" value="1"/>
</dbReference>
<dbReference type="InterPro" id="IPR011009">
    <property type="entry name" value="Kinase-like_dom_sf"/>
</dbReference>
<dbReference type="STRING" id="34475.A0A4Y9YD28"/>
<reference evidence="2 3" key="1">
    <citation type="submission" date="2019-01" db="EMBL/GenBank/DDBJ databases">
        <title>Genome sequencing of the rare red list fungi Fomitopsis rosea.</title>
        <authorList>
            <person name="Buettner E."/>
            <person name="Kellner H."/>
        </authorList>
    </citation>
    <scope>NUCLEOTIDE SEQUENCE [LARGE SCALE GENOMIC DNA]</scope>
    <source>
        <strain evidence="2 3">DSM 105464</strain>
    </source>
</reference>